<dbReference type="GeneID" id="58725862"/>
<dbReference type="PANTHER" id="PTHR34985">
    <property type="entry name" value="SLR0554 PROTEIN"/>
    <property type="match status" value="1"/>
</dbReference>
<dbReference type="SUPFAM" id="SSF52540">
    <property type="entry name" value="P-loop containing nucleoside triphosphate hydrolases"/>
    <property type="match status" value="1"/>
</dbReference>
<gene>
    <name evidence="3" type="ORF">GNE12_17630</name>
</gene>
<keyword evidence="4" id="KW-1185">Reference proteome</keyword>
<reference evidence="3 4" key="1">
    <citation type="submission" date="2019-11" db="EMBL/GenBank/DDBJ databases">
        <title>Comparison of genomes from free-living endosymbiotic cyanobacteria isolated from Azolla.</title>
        <authorList>
            <person name="Thiel T."/>
            <person name="Pratte B."/>
        </authorList>
    </citation>
    <scope>NUCLEOTIDE SEQUENCE [LARGE SCALE GENOMIC DNA]</scope>
    <source>
        <strain evidence="3 4">N2B</strain>
    </source>
</reference>
<proteinExistence type="predicted"/>
<accession>A0ABR6SBF8</accession>
<dbReference type="Gene3D" id="3.30.70.1790">
    <property type="entry name" value="RepB DNA-primase, N-terminal domain"/>
    <property type="match status" value="1"/>
</dbReference>
<dbReference type="InterPro" id="IPR039459">
    <property type="entry name" value="RepB-like_DNA_primase_dom"/>
</dbReference>
<protein>
    <submittedName>
        <fullName evidence="3">Virulence-associated E</fullName>
    </submittedName>
</protein>
<dbReference type="Pfam" id="PF05272">
    <property type="entry name" value="VapE-like_dom"/>
    <property type="match status" value="1"/>
</dbReference>
<organism evidence="3 4">
    <name type="scientific">Trichormus variabilis N2B</name>
    <dbReference type="NCBI Taxonomy" id="2681315"/>
    <lineage>
        <taxon>Bacteria</taxon>
        <taxon>Bacillati</taxon>
        <taxon>Cyanobacteriota</taxon>
        <taxon>Cyanophyceae</taxon>
        <taxon>Nostocales</taxon>
        <taxon>Nostocaceae</taxon>
        <taxon>Trichormus</taxon>
    </lineage>
</organism>
<sequence length="662" mass="75105">MSTTFRVTQQFSSANNFLKLVGEPPYLFQTFDDSKHKDRSLTRQFYGSLDEHWDKLVEFNNRGAGIFVTVNMTSGNKRKAENITAVRALFIDCDNELPNEFHLTPTVVVNSSNNKGHAYWLLDKASNDVANFTQHQQQLIKHYGSDPAVKDLPRIMRLPGFNHMKGEPTLVTFIQTGKPYESMASITDGLVSNDFIQQLESFANKVKNAPEGTRNDTLNTAKYTLAGAYPNKLPEIDQRLTEVALENGLTIGEIKPTLNSGDVGAQRPIKLVGSGKRSKSNMVREVLEQFFGDELQWDEMKNKLRFRGQNVTAEKLHDICERELDIDLPFESFKRMASVKASDNPYHAVREYLQSLPTVDNPEPVLSALYQAMGITNKLHRLYIRRWLIAAVGRAMTPGCKADCALVLQGKQGIGKTTFFNSLFGEFFQTLGEHKSDVDQLLSMARSWCIEWGEIENAFSRKAVSAIKSFMSTTHDVYRRPYAAEPDNYPRHFIICGTTNQSEFLTDSTGNRRFWVVNAENRIDTAAVKEMRDDVWSAVLKLYLDGEPSFLNETEVVESAEDTSQYEQTHPWFAEVSAYMTHHNPCTLADIMKNALGFETSRLNDKKAQREVSDILDKLGCTKKQQRLNGVKAIYWHKPTLDNVTTDDVRVTTKDIPTSEYF</sequence>
<dbReference type="InterPro" id="IPR027417">
    <property type="entry name" value="P-loop_NTPase"/>
</dbReference>
<dbReference type="EMBL" id="JACKZP010000073">
    <property type="protein sequence ID" value="MBC1303730.1"/>
    <property type="molecule type" value="Genomic_DNA"/>
</dbReference>
<evidence type="ECO:0000313" key="4">
    <source>
        <dbReference type="Proteomes" id="UP000570851"/>
    </source>
</evidence>
<dbReference type="Pfam" id="PF16793">
    <property type="entry name" value="RepB_primase"/>
    <property type="match status" value="1"/>
</dbReference>
<name>A0ABR6SBF8_ANAVA</name>
<dbReference type="InterPro" id="IPR007936">
    <property type="entry name" value="VapE-like_dom"/>
</dbReference>
<dbReference type="PANTHER" id="PTHR34985:SF1">
    <property type="entry name" value="SLR0554 PROTEIN"/>
    <property type="match status" value="1"/>
</dbReference>
<dbReference type="Proteomes" id="UP000570851">
    <property type="component" value="Unassembled WGS sequence"/>
</dbReference>
<feature type="domain" description="Virulence-associated protein E-like" evidence="1">
    <location>
        <begin position="358"/>
        <end position="566"/>
    </location>
</feature>
<dbReference type="RefSeq" id="WP_011319833.1">
    <property type="nucleotide sequence ID" value="NZ_JACKZP010000073.1"/>
</dbReference>
<feature type="domain" description="RepB-like DNA primase" evidence="2">
    <location>
        <begin position="102"/>
        <end position="167"/>
    </location>
</feature>
<evidence type="ECO:0000259" key="2">
    <source>
        <dbReference type="Pfam" id="PF16793"/>
    </source>
</evidence>
<evidence type="ECO:0000313" key="3">
    <source>
        <dbReference type="EMBL" id="MBC1303730.1"/>
    </source>
</evidence>
<comment type="caution">
    <text evidence="3">The sequence shown here is derived from an EMBL/GenBank/DDBJ whole genome shotgun (WGS) entry which is preliminary data.</text>
</comment>
<evidence type="ECO:0000259" key="1">
    <source>
        <dbReference type="Pfam" id="PF05272"/>
    </source>
</evidence>